<accession>A0A939MNM2</accession>
<organism evidence="3 4">
    <name type="scientific">Leucobacter weissii</name>
    <dbReference type="NCBI Taxonomy" id="1983706"/>
    <lineage>
        <taxon>Bacteria</taxon>
        <taxon>Bacillati</taxon>
        <taxon>Actinomycetota</taxon>
        <taxon>Actinomycetes</taxon>
        <taxon>Micrococcales</taxon>
        <taxon>Microbacteriaceae</taxon>
        <taxon>Leucobacter</taxon>
    </lineage>
</organism>
<dbReference type="InterPro" id="IPR050300">
    <property type="entry name" value="GDXG_lipolytic_enzyme"/>
</dbReference>
<dbReference type="GO" id="GO:0016787">
    <property type="term" value="F:hydrolase activity"/>
    <property type="evidence" value="ECO:0007669"/>
    <property type="project" value="UniProtKB-KW"/>
</dbReference>
<dbReference type="EMBL" id="JAGDYM010000007">
    <property type="protein sequence ID" value="MBO1901761.1"/>
    <property type="molecule type" value="Genomic_DNA"/>
</dbReference>
<dbReference type="SUPFAM" id="SSF53474">
    <property type="entry name" value="alpha/beta-Hydrolases"/>
    <property type="match status" value="1"/>
</dbReference>
<comment type="caution">
    <text evidence="3">The sequence shown here is derived from an EMBL/GenBank/DDBJ whole genome shotgun (WGS) entry which is preliminary data.</text>
</comment>
<dbReference type="AlphaFoldDB" id="A0A939MNM2"/>
<dbReference type="Proteomes" id="UP000664382">
    <property type="component" value="Unassembled WGS sequence"/>
</dbReference>
<dbReference type="RefSeq" id="WP_208097515.1">
    <property type="nucleotide sequence ID" value="NZ_JAGDYM010000007.1"/>
</dbReference>
<dbReference type="PANTHER" id="PTHR48081:SF8">
    <property type="entry name" value="ALPHA_BETA HYDROLASE FOLD-3 DOMAIN-CONTAINING PROTEIN-RELATED"/>
    <property type="match status" value="1"/>
</dbReference>
<evidence type="ECO:0000313" key="3">
    <source>
        <dbReference type="EMBL" id="MBO1901761.1"/>
    </source>
</evidence>
<reference evidence="3" key="1">
    <citation type="submission" date="2021-03" db="EMBL/GenBank/DDBJ databases">
        <title>Leucobacter chromiisoli sp. nov., isolated from chromium-containing soil of chemical plant.</title>
        <authorList>
            <person name="Xu Z."/>
        </authorList>
    </citation>
    <scope>NUCLEOTIDE SEQUENCE</scope>
    <source>
        <strain evidence="3">S27</strain>
    </source>
</reference>
<evidence type="ECO:0000313" key="4">
    <source>
        <dbReference type="Proteomes" id="UP000664382"/>
    </source>
</evidence>
<dbReference type="InterPro" id="IPR013094">
    <property type="entry name" value="AB_hydrolase_3"/>
</dbReference>
<dbReference type="PANTHER" id="PTHR48081">
    <property type="entry name" value="AB HYDROLASE SUPERFAMILY PROTEIN C4A8.06C"/>
    <property type="match status" value="1"/>
</dbReference>
<keyword evidence="4" id="KW-1185">Reference proteome</keyword>
<protein>
    <submittedName>
        <fullName evidence="3">Alpha/beta hydrolase</fullName>
    </submittedName>
</protein>
<gene>
    <name evidence="3" type="ORF">J4H92_07330</name>
</gene>
<keyword evidence="1 3" id="KW-0378">Hydrolase</keyword>
<sequence length="318" mass="33196">MTLDPEFAGFLSFLKEVGAPSTFDGTPEEARLRMAETIEGGWDRDAFPAVASVSEQEVGSIPTPVQIVRPVTEKASVPTVVLFHPGGFIVGAARLVQDVAQRLANEMEAVIVSVDYRLAPEHPFPAAPEDAVEVTAWAHAHISELGGDAARLAVAGESSGANLATVAARAMRDRGIPVAAQLLASPYTDFSRDYPSALENGAGFFLSKADLDLIRRTYLPDAEAARLPDASPARGDLAGTAPAVIGVAGFDPLRDDGTVYAAKLLQADVPVQLRVFPGLIHPFFGMAGVSAAARAAGDELIALFSAAIERSALVPASA</sequence>
<name>A0A939MNM2_9MICO</name>
<evidence type="ECO:0000256" key="1">
    <source>
        <dbReference type="ARBA" id="ARBA00022801"/>
    </source>
</evidence>
<dbReference type="InterPro" id="IPR029058">
    <property type="entry name" value="AB_hydrolase_fold"/>
</dbReference>
<dbReference type="Gene3D" id="3.40.50.1820">
    <property type="entry name" value="alpha/beta hydrolase"/>
    <property type="match status" value="1"/>
</dbReference>
<evidence type="ECO:0000259" key="2">
    <source>
        <dbReference type="Pfam" id="PF07859"/>
    </source>
</evidence>
<feature type="domain" description="Alpha/beta hydrolase fold-3" evidence="2">
    <location>
        <begin position="80"/>
        <end position="284"/>
    </location>
</feature>
<dbReference type="Pfam" id="PF07859">
    <property type="entry name" value="Abhydrolase_3"/>
    <property type="match status" value="1"/>
</dbReference>
<proteinExistence type="predicted"/>